<protein>
    <submittedName>
        <fullName evidence="1">Uncharacterized protein</fullName>
    </submittedName>
</protein>
<accession>A0ABQ6MSP0</accession>
<comment type="caution">
    <text evidence="1">The sequence shown here is derived from an EMBL/GenBank/DDBJ whole genome shotgun (WGS) entry which is preliminary data.</text>
</comment>
<reference evidence="1 2" key="1">
    <citation type="journal article" date="2023" name="Commun. Biol.">
        <title>Genome analysis of Parmales, the sister group of diatoms, reveals the evolutionary specialization of diatoms from phago-mixotrophs to photoautotrophs.</title>
        <authorList>
            <person name="Ban H."/>
            <person name="Sato S."/>
            <person name="Yoshikawa S."/>
            <person name="Yamada K."/>
            <person name="Nakamura Y."/>
            <person name="Ichinomiya M."/>
            <person name="Sato N."/>
            <person name="Blanc-Mathieu R."/>
            <person name="Endo H."/>
            <person name="Kuwata A."/>
            <person name="Ogata H."/>
        </authorList>
    </citation>
    <scope>NUCLEOTIDE SEQUENCE [LARGE SCALE GENOMIC DNA]</scope>
</reference>
<keyword evidence="2" id="KW-1185">Reference proteome</keyword>
<feature type="non-terminal residue" evidence="1">
    <location>
        <position position="174"/>
    </location>
</feature>
<gene>
    <name evidence="1" type="ORF">TeGR_g15228</name>
</gene>
<dbReference type="Proteomes" id="UP001165060">
    <property type="component" value="Unassembled WGS sequence"/>
</dbReference>
<organism evidence="1 2">
    <name type="scientific">Tetraparma gracilis</name>
    <dbReference type="NCBI Taxonomy" id="2962635"/>
    <lineage>
        <taxon>Eukaryota</taxon>
        <taxon>Sar</taxon>
        <taxon>Stramenopiles</taxon>
        <taxon>Ochrophyta</taxon>
        <taxon>Bolidophyceae</taxon>
        <taxon>Parmales</taxon>
        <taxon>Triparmaceae</taxon>
        <taxon>Tetraparma</taxon>
    </lineage>
</organism>
<name>A0ABQ6MSP0_9STRA</name>
<evidence type="ECO:0000313" key="2">
    <source>
        <dbReference type="Proteomes" id="UP001165060"/>
    </source>
</evidence>
<proteinExistence type="predicted"/>
<evidence type="ECO:0000313" key="1">
    <source>
        <dbReference type="EMBL" id="GMI31588.1"/>
    </source>
</evidence>
<dbReference type="EMBL" id="BRYB01003156">
    <property type="protein sequence ID" value="GMI31588.1"/>
    <property type="molecule type" value="Genomic_DNA"/>
</dbReference>
<sequence length="174" mass="19859">MEPYRETWFVATTSPSEVETQLKYNSAFFDREYRELKALIDRGGSNQAQLEPQITAAKSGFKECRAAEKNPNPSLSYTWTIDGVKYDGFQVGPIRVDRARSSVTVVLEQHLLTKTEYELLSSVEVEVPLQYVRRAMGELSGSDRRNFFSAVKKMYDVPSEVGKEEYGEFFVGMQ</sequence>